<dbReference type="InterPro" id="IPR027379">
    <property type="entry name" value="CLS_N"/>
</dbReference>
<dbReference type="GO" id="GO:0005886">
    <property type="term" value="C:plasma membrane"/>
    <property type="evidence" value="ECO:0007669"/>
    <property type="project" value="UniProtKB-SubCell"/>
</dbReference>
<evidence type="ECO:0000256" key="2">
    <source>
        <dbReference type="ARBA" id="ARBA00022475"/>
    </source>
</evidence>
<organism evidence="8">
    <name type="scientific">Roseihalotalea indica</name>
    <dbReference type="NCBI Taxonomy" id="2867963"/>
    <lineage>
        <taxon>Bacteria</taxon>
        <taxon>Pseudomonadati</taxon>
        <taxon>Bacteroidota</taxon>
        <taxon>Cytophagia</taxon>
        <taxon>Cytophagales</taxon>
        <taxon>Catalimonadaceae</taxon>
        <taxon>Roseihalotalea</taxon>
    </lineage>
</organism>
<evidence type="ECO:0000259" key="7">
    <source>
        <dbReference type="Pfam" id="PF13396"/>
    </source>
</evidence>
<evidence type="ECO:0000256" key="1">
    <source>
        <dbReference type="ARBA" id="ARBA00004651"/>
    </source>
</evidence>
<feature type="transmembrane region" description="Helical" evidence="6">
    <location>
        <begin position="49"/>
        <end position="69"/>
    </location>
</feature>
<gene>
    <name evidence="8" type="ORF">K4G66_11965</name>
</gene>
<keyword evidence="2" id="KW-1003">Cell membrane</keyword>
<reference evidence="8" key="1">
    <citation type="journal article" date="2023" name="Comput. Struct. Biotechnol. J.">
        <title>Discovery of a novel marine Bacteroidetes with a rich repertoire of carbohydrate-active enzymes.</title>
        <authorList>
            <person name="Chen B."/>
            <person name="Liu G."/>
            <person name="Chen Q."/>
            <person name="Wang H."/>
            <person name="Liu L."/>
            <person name="Tang K."/>
        </authorList>
    </citation>
    <scope>NUCLEOTIDE SEQUENCE</scope>
    <source>
        <strain evidence="8">TK19036</strain>
    </source>
</reference>
<accession>A0AA49GRQ8</accession>
<dbReference type="AlphaFoldDB" id="A0AA49GRQ8"/>
<feature type="transmembrane region" description="Helical" evidence="6">
    <location>
        <begin position="16"/>
        <end position="37"/>
    </location>
</feature>
<evidence type="ECO:0000256" key="5">
    <source>
        <dbReference type="ARBA" id="ARBA00023136"/>
    </source>
</evidence>
<reference evidence="8" key="2">
    <citation type="journal article" date="2024" name="Antonie Van Leeuwenhoek">
        <title>Roseihalotalea indica gen. nov., sp. nov., a halophilic Bacteroidetes from mesopelagic Southwest Indian Ocean with higher carbohydrate metabolic potential.</title>
        <authorList>
            <person name="Chen B."/>
            <person name="Zhang M."/>
            <person name="Lin D."/>
            <person name="Ye J."/>
            <person name="Tang K."/>
        </authorList>
    </citation>
    <scope>NUCLEOTIDE SEQUENCE</scope>
    <source>
        <strain evidence="8">TK19036</strain>
    </source>
</reference>
<feature type="domain" description="Cardiolipin synthase N-terminal" evidence="7">
    <location>
        <begin position="28"/>
        <end position="70"/>
    </location>
</feature>
<dbReference type="Pfam" id="PF13396">
    <property type="entry name" value="PLDc_N"/>
    <property type="match status" value="1"/>
</dbReference>
<evidence type="ECO:0000256" key="3">
    <source>
        <dbReference type="ARBA" id="ARBA00022692"/>
    </source>
</evidence>
<keyword evidence="5 6" id="KW-0472">Membrane</keyword>
<evidence type="ECO:0000313" key="8">
    <source>
        <dbReference type="EMBL" id="WKN39407.1"/>
    </source>
</evidence>
<name>A0AA49GRQ8_9BACT</name>
<evidence type="ECO:0000256" key="6">
    <source>
        <dbReference type="SAM" id="Phobius"/>
    </source>
</evidence>
<sequence>MITTLTFIGGLGGWEVLFLGIPFLLGMLLWLYALIDVLRSQFRKESDKIIWVLVVIFLQFLGAIIYLVVGKSQKVR</sequence>
<evidence type="ECO:0000256" key="4">
    <source>
        <dbReference type="ARBA" id="ARBA00022989"/>
    </source>
</evidence>
<protein>
    <submittedName>
        <fullName evidence="8">PLD nuclease N-terminal domain-containing protein</fullName>
    </submittedName>
</protein>
<comment type="subcellular location">
    <subcellularLocation>
        <location evidence="1">Cell membrane</location>
        <topology evidence="1">Multi-pass membrane protein</topology>
    </subcellularLocation>
</comment>
<keyword evidence="3 6" id="KW-0812">Transmembrane</keyword>
<proteinExistence type="predicted"/>
<keyword evidence="4 6" id="KW-1133">Transmembrane helix</keyword>
<dbReference type="EMBL" id="CP120682">
    <property type="protein sequence ID" value="WKN39407.1"/>
    <property type="molecule type" value="Genomic_DNA"/>
</dbReference>